<feature type="signal peptide" evidence="3">
    <location>
        <begin position="1"/>
        <end position="27"/>
    </location>
</feature>
<dbReference type="GO" id="GO:0000270">
    <property type="term" value="P:peptidoglycan metabolic process"/>
    <property type="evidence" value="ECO:0007669"/>
    <property type="project" value="TreeGrafter"/>
</dbReference>
<keyword evidence="5" id="KW-1185">Reference proteome</keyword>
<evidence type="ECO:0000256" key="3">
    <source>
        <dbReference type="SAM" id="SignalP"/>
    </source>
</evidence>
<dbReference type="Pfam" id="PF02113">
    <property type="entry name" value="Peptidase_S13"/>
    <property type="match status" value="1"/>
</dbReference>
<dbReference type="GO" id="GO:0006508">
    <property type="term" value="P:proteolysis"/>
    <property type="evidence" value="ECO:0007669"/>
    <property type="project" value="InterPro"/>
</dbReference>
<organism evidence="4 5">
    <name type="scientific">Rugosibacter aromaticivorans</name>
    <dbReference type="NCBI Taxonomy" id="1565605"/>
    <lineage>
        <taxon>Bacteria</taxon>
        <taxon>Pseudomonadati</taxon>
        <taxon>Pseudomonadota</taxon>
        <taxon>Betaproteobacteria</taxon>
        <taxon>Nitrosomonadales</taxon>
        <taxon>Sterolibacteriaceae</taxon>
        <taxon>Rugosibacter</taxon>
    </lineage>
</organism>
<keyword evidence="2" id="KW-0378">Hydrolase</keyword>
<dbReference type="SUPFAM" id="SSF56601">
    <property type="entry name" value="beta-lactamase/transpeptidase-like"/>
    <property type="match status" value="1"/>
</dbReference>
<dbReference type="KEGG" id="rbu:PG1C_00295"/>
<dbReference type="PATRIC" id="fig|1565605.3.peg.64"/>
<evidence type="ECO:0000256" key="1">
    <source>
        <dbReference type="ARBA" id="ARBA00006096"/>
    </source>
</evidence>
<dbReference type="InterPro" id="IPR000667">
    <property type="entry name" value="Peptidase_S13"/>
</dbReference>
<dbReference type="GO" id="GO:0004185">
    <property type="term" value="F:serine-type carboxypeptidase activity"/>
    <property type="evidence" value="ECO:0007669"/>
    <property type="project" value="InterPro"/>
</dbReference>
<dbReference type="STRING" id="1565605.PG1C_00295"/>
<feature type="chain" id="PRO_5002178720" description="D-alanyl-D-alanine carboxypeptidase" evidence="3">
    <location>
        <begin position="28"/>
        <end position="479"/>
    </location>
</feature>
<accession>A0A0C5JIZ4</accession>
<dbReference type="Proteomes" id="UP000061603">
    <property type="component" value="Chromosome"/>
</dbReference>
<protein>
    <recommendedName>
        <fullName evidence="6">D-alanyl-D-alanine carboxypeptidase</fullName>
    </recommendedName>
</protein>
<proteinExistence type="inferred from homology"/>
<evidence type="ECO:0000313" key="5">
    <source>
        <dbReference type="Proteomes" id="UP000061603"/>
    </source>
</evidence>
<sequence length="479" mass="52107">MKTMIFMITLRQLICAWLLSWAGAVTAGGLPAPVAQALKAAEIPRSAVAVVVQAVDSRRPQWAMNADKAMNPASTMKLLTTFAALDLLGPAYTWQTQAFVNGSLENGVLKGALFLQGGGDPKLTYDHFARWLREMRQRGLREIRGDLVLDRHVFALEASDARQFDHETMRPYNVLPDALLLNFNAISVQLLPHAAQSPRLSIEPALGNLDLVNQLRSDDHAECGDWREGLRSDVFTSGAVDRLVLGGAYPLACGEQRWDIAFPDHSHFVLGVFRSLWAELGGSFSGSVREGDVPPDARLFAVWPSPTLGEIVRDMNKYSNNVMARQIFLTLGVEAGHRPARPEDGAAAIQAWLTRRGLKMPELVLENGAGLSRQERISAASLGRLLQAAWHSAVMPEFMASLPIAGSDGTMKKRVQGQGVAGQAHIKTGTLDGVKSMAGYVLDQHGRRWVVVCLVNHPRAALAGPAMDALLQAVWEHGG</sequence>
<dbReference type="PRINTS" id="PR00922">
    <property type="entry name" value="DADACBPTASE3"/>
</dbReference>
<dbReference type="PANTHER" id="PTHR30023">
    <property type="entry name" value="D-ALANYL-D-ALANINE CARBOXYPEPTIDASE"/>
    <property type="match status" value="1"/>
</dbReference>
<dbReference type="AlphaFoldDB" id="A0A0C5JIZ4"/>
<gene>
    <name evidence="4" type="ORF">PG1C_00295</name>
</gene>
<evidence type="ECO:0000313" key="4">
    <source>
        <dbReference type="EMBL" id="AJP47296.1"/>
    </source>
</evidence>
<evidence type="ECO:0000256" key="2">
    <source>
        <dbReference type="ARBA" id="ARBA00022801"/>
    </source>
</evidence>
<dbReference type="InterPro" id="IPR012338">
    <property type="entry name" value="Beta-lactam/transpept-like"/>
</dbReference>
<dbReference type="Gene3D" id="3.50.80.20">
    <property type="entry name" value="D-Ala-D-Ala carboxypeptidase C, peptidase S13"/>
    <property type="match status" value="1"/>
</dbReference>
<evidence type="ECO:0008006" key="6">
    <source>
        <dbReference type="Google" id="ProtNLM"/>
    </source>
</evidence>
<reference evidence="4 5" key="1">
    <citation type="journal article" date="2015" name="Genome Announc.">
        <title>Complete Genome Sequence of a Novel Bacterium within the Family Rhodocyclaceae That Degrades Polycyclic Aromatic Hydrocarbons.</title>
        <authorList>
            <person name="Singleton D.R."/>
            <person name="Dickey A.N."/>
            <person name="Scholl E.H."/>
            <person name="Wright F.A."/>
            <person name="Aitken M.D."/>
        </authorList>
    </citation>
    <scope>NUCLEOTIDE SEQUENCE [LARGE SCALE GENOMIC DNA]</scope>
    <source>
        <strain evidence="5">PG1-Ca6</strain>
    </source>
</reference>
<dbReference type="Gene3D" id="3.40.710.10">
    <property type="entry name" value="DD-peptidase/beta-lactamase superfamily"/>
    <property type="match status" value="1"/>
</dbReference>
<comment type="similarity">
    <text evidence="1">Belongs to the peptidase S13 family.</text>
</comment>
<dbReference type="NCBIfam" id="TIGR00666">
    <property type="entry name" value="PBP4"/>
    <property type="match status" value="1"/>
</dbReference>
<keyword evidence="3" id="KW-0732">Signal</keyword>
<dbReference type="PANTHER" id="PTHR30023:SF0">
    <property type="entry name" value="PENICILLIN-SENSITIVE CARBOXYPEPTIDASE A"/>
    <property type="match status" value="1"/>
</dbReference>
<dbReference type="EMBL" id="CP010554">
    <property type="protein sequence ID" value="AJP47296.1"/>
    <property type="molecule type" value="Genomic_DNA"/>
</dbReference>
<dbReference type="HOGENOM" id="CLU_017692_2_1_4"/>
<name>A0A0C5JIZ4_9PROT</name>